<dbReference type="CDD" id="cd10970">
    <property type="entry name" value="CE4_DAC_u1_6s"/>
    <property type="match status" value="1"/>
</dbReference>
<dbReference type="RefSeq" id="WP_006827605.1">
    <property type="nucleotide sequence ID" value="NZ_AOIL01000067.1"/>
</dbReference>
<dbReference type="GO" id="GO:0005975">
    <property type="term" value="P:carbohydrate metabolic process"/>
    <property type="evidence" value="ECO:0007669"/>
    <property type="project" value="InterPro"/>
</dbReference>
<evidence type="ECO:0000313" key="3">
    <source>
        <dbReference type="Proteomes" id="UP000011648"/>
    </source>
</evidence>
<comment type="caution">
    <text evidence="2">The sequence shown here is derived from an EMBL/GenBank/DDBJ whole genome shotgun (WGS) entry which is preliminary data.</text>
</comment>
<dbReference type="Gene3D" id="3.20.20.370">
    <property type="entry name" value="Glycoside hydrolase/deacetylase"/>
    <property type="match status" value="1"/>
</dbReference>
<evidence type="ECO:0008006" key="4">
    <source>
        <dbReference type="Google" id="ProtNLM"/>
    </source>
</evidence>
<gene>
    <name evidence="2" type="ORF">C484_20107</name>
</gene>
<proteinExistence type="predicted"/>
<dbReference type="EMBL" id="AOIL01000067">
    <property type="protein sequence ID" value="ELY85658.1"/>
    <property type="molecule type" value="Genomic_DNA"/>
</dbReference>
<sequence>MTNSNRRSFVAATAAVGTLGVAGCLSSIEEWGGGNGDDDSDTESNGDDDSDGETTPFHYADPADLPGETINSFDTLDDWVTLLDEGDFEANEEDPYSGSQSARLTAPEGTEYAGIYRTISGGTDLSDSNLSLAVKFAEQDQLTLTLELFAPNSNIVHRLRRTLVGPNDSWTRVDFGTTDVDGNPDLSSVREIRLSARRRGSDSGPIECSIDDLRTAPRPDTGKVMLLFNGTLQSHHEIALDHLSTYDFAGVEAVIPEAVGNDSNGRLSLSELDELAEAGWDLAARPRTGSQNITDFSADEQERIIEQTAGWLETRGFEDGAGTFITPRNVLGPTTRELVQEYHDRALRYGGSPNALPISDPYNLGFFSGEAGATTRTYVDHAEAYGQLAVLHFEEIGPDGMAETAFADLLEYIDAADVDVVTASELSDA</sequence>
<evidence type="ECO:0000313" key="2">
    <source>
        <dbReference type="EMBL" id="ELY85658.1"/>
    </source>
</evidence>
<dbReference type="SUPFAM" id="SSF88713">
    <property type="entry name" value="Glycoside hydrolase/deacetylase"/>
    <property type="match status" value="1"/>
</dbReference>
<feature type="region of interest" description="Disordered" evidence="1">
    <location>
        <begin position="29"/>
        <end position="66"/>
    </location>
</feature>
<feature type="compositionally biased region" description="Acidic residues" evidence="1">
    <location>
        <begin position="36"/>
        <end position="52"/>
    </location>
</feature>
<dbReference type="InterPro" id="IPR011330">
    <property type="entry name" value="Glyco_hydro/deAcase_b/a-brl"/>
</dbReference>
<accession>L9ZKD7</accession>
<keyword evidence="3" id="KW-1185">Reference proteome</keyword>
<dbReference type="AlphaFoldDB" id="L9ZKD7"/>
<name>L9ZKD7_9EURY</name>
<dbReference type="OrthoDB" id="248140at2157"/>
<evidence type="ECO:0000256" key="1">
    <source>
        <dbReference type="SAM" id="MobiDB-lite"/>
    </source>
</evidence>
<protein>
    <recommendedName>
        <fullName evidence="4">Polysaccharide deacetylase</fullName>
    </recommendedName>
</protein>
<dbReference type="STRING" id="1230458.C484_20107"/>
<reference evidence="2 3" key="1">
    <citation type="journal article" date="2014" name="PLoS Genet.">
        <title>Phylogenetically driven sequencing of extremely halophilic archaea reveals strategies for static and dynamic osmo-response.</title>
        <authorList>
            <person name="Becker E.A."/>
            <person name="Seitzer P.M."/>
            <person name="Tritt A."/>
            <person name="Larsen D."/>
            <person name="Krusor M."/>
            <person name="Yao A.I."/>
            <person name="Wu D."/>
            <person name="Madern D."/>
            <person name="Eisen J.A."/>
            <person name="Darling A.E."/>
            <person name="Facciotti M.T."/>
        </authorList>
    </citation>
    <scope>NUCLEOTIDE SEQUENCE [LARGE SCALE GENOMIC DNA]</scope>
    <source>
        <strain evidence="2 3">DSM 12281</strain>
    </source>
</reference>
<dbReference type="PROSITE" id="PS51257">
    <property type="entry name" value="PROKAR_LIPOPROTEIN"/>
    <property type="match status" value="1"/>
</dbReference>
<organism evidence="2 3">
    <name type="scientific">Natrialba taiwanensis DSM 12281</name>
    <dbReference type="NCBI Taxonomy" id="1230458"/>
    <lineage>
        <taxon>Archaea</taxon>
        <taxon>Methanobacteriati</taxon>
        <taxon>Methanobacteriota</taxon>
        <taxon>Stenosarchaea group</taxon>
        <taxon>Halobacteria</taxon>
        <taxon>Halobacteriales</taxon>
        <taxon>Natrialbaceae</taxon>
        <taxon>Natrialba</taxon>
    </lineage>
</organism>
<dbReference type="Gene3D" id="2.60.120.260">
    <property type="entry name" value="Galactose-binding domain-like"/>
    <property type="match status" value="1"/>
</dbReference>
<dbReference type="Proteomes" id="UP000011648">
    <property type="component" value="Unassembled WGS sequence"/>
</dbReference>
<dbReference type="PATRIC" id="fig|1230458.4.peg.4048"/>